<dbReference type="RefSeq" id="WP_090923219.1">
    <property type="nucleotide sequence ID" value="NZ_CP016180.1"/>
</dbReference>
<keyword evidence="5" id="KW-1185">Reference proteome</keyword>
<keyword evidence="1" id="KW-0472">Membrane</keyword>
<dbReference type="Proteomes" id="UP001224812">
    <property type="component" value="Unassembled WGS sequence"/>
</dbReference>
<protein>
    <submittedName>
        <fullName evidence="3">Uncharacterized protein</fullName>
    </submittedName>
</protein>
<reference evidence="4" key="1">
    <citation type="submission" date="2016-10" db="EMBL/GenBank/DDBJ databases">
        <authorList>
            <person name="Varghese N."/>
            <person name="Submissions S."/>
        </authorList>
    </citation>
    <scope>NUCLEOTIDE SEQUENCE [LARGE SCALE GENOMIC DNA]</scope>
    <source>
        <strain evidence="4">DSM 24204</strain>
    </source>
</reference>
<feature type="transmembrane region" description="Helical" evidence="1">
    <location>
        <begin position="109"/>
        <end position="132"/>
    </location>
</feature>
<evidence type="ECO:0000313" key="5">
    <source>
        <dbReference type="Proteomes" id="UP001224812"/>
    </source>
</evidence>
<gene>
    <name evidence="2" type="ORF">QJT92_10480</name>
    <name evidence="3" type="ORF">SAMN05444853_1312</name>
</gene>
<proteinExistence type="predicted"/>
<dbReference type="EMBL" id="JASAVS010000032">
    <property type="protein sequence ID" value="MDP8086343.1"/>
    <property type="molecule type" value="Genomic_DNA"/>
</dbReference>
<dbReference type="Proteomes" id="UP000198883">
    <property type="component" value="Unassembled WGS sequence"/>
</dbReference>
<evidence type="ECO:0000313" key="4">
    <source>
        <dbReference type="Proteomes" id="UP000198883"/>
    </source>
</evidence>
<sequence>MKTGVFILSVLILIFIFIKRKKVDKKLFIRSIILYFIVTAIVFFLKKMGMFSTFIEEVVLIYATFIILDAYIFIIFVANLIISRLLNFQIKIGNESRPFIAMLIKNQSLIHTLYCSLFLFGSILGLYGLLLAPRL</sequence>
<organism evidence="3 4">
    <name type="scientific">Phocoenobacter skyensis</name>
    <dbReference type="NCBI Taxonomy" id="97481"/>
    <lineage>
        <taxon>Bacteria</taxon>
        <taxon>Pseudomonadati</taxon>
        <taxon>Pseudomonadota</taxon>
        <taxon>Gammaproteobacteria</taxon>
        <taxon>Pasteurellales</taxon>
        <taxon>Pasteurellaceae</taxon>
        <taxon>Phocoenobacter</taxon>
    </lineage>
</organism>
<name>A0A1H7ZVC0_9PAST</name>
<evidence type="ECO:0000313" key="2">
    <source>
        <dbReference type="EMBL" id="MDP8086343.1"/>
    </source>
</evidence>
<reference evidence="2 5" key="3">
    <citation type="journal article" date="2023" name="Front. Microbiol.">
        <title>Phylogeography and host specificity of Pasteurellaceae pathogenic to sea-farmed fish in the north-east Atlantic.</title>
        <authorList>
            <person name="Gulla S."/>
            <person name="Colquhoun D.J."/>
            <person name="Olsen A.B."/>
            <person name="Spilsberg B."/>
            <person name="Lagesen K."/>
            <person name="Aakesson C.P."/>
            <person name="Strom S."/>
            <person name="Manji F."/>
            <person name="Birkbeck T.H."/>
            <person name="Nilsen H.K."/>
        </authorList>
    </citation>
    <scope>NUCLEOTIDE SEQUENCE [LARGE SCALE GENOMIC DNA]</scope>
    <source>
        <strain evidence="2 5">VIO11850</strain>
    </source>
</reference>
<feature type="transmembrane region" description="Helical" evidence="1">
    <location>
        <begin position="58"/>
        <end position="82"/>
    </location>
</feature>
<feature type="transmembrane region" description="Helical" evidence="1">
    <location>
        <begin position="28"/>
        <end position="46"/>
    </location>
</feature>
<accession>A0A1H7ZVC0</accession>
<dbReference type="AlphaFoldDB" id="A0A1H7ZVC0"/>
<evidence type="ECO:0000256" key="1">
    <source>
        <dbReference type="SAM" id="Phobius"/>
    </source>
</evidence>
<keyword evidence="1" id="KW-1133">Transmembrane helix</keyword>
<evidence type="ECO:0000313" key="3">
    <source>
        <dbReference type="EMBL" id="SEM62206.1"/>
    </source>
</evidence>
<keyword evidence="1" id="KW-0812">Transmembrane</keyword>
<reference evidence="3" key="2">
    <citation type="submission" date="2016-10" db="EMBL/GenBank/DDBJ databases">
        <authorList>
            <person name="de Groot N.N."/>
        </authorList>
    </citation>
    <scope>NUCLEOTIDE SEQUENCE [LARGE SCALE GENOMIC DNA]</scope>
    <source>
        <strain evidence="3">DSM 24204</strain>
    </source>
</reference>
<dbReference type="GeneID" id="83544292"/>
<dbReference type="EMBL" id="FOBN01000031">
    <property type="protein sequence ID" value="SEM62206.1"/>
    <property type="molecule type" value="Genomic_DNA"/>
</dbReference>